<evidence type="ECO:0000256" key="3">
    <source>
        <dbReference type="ARBA" id="ARBA00022630"/>
    </source>
</evidence>
<evidence type="ECO:0000256" key="1">
    <source>
        <dbReference type="ARBA" id="ARBA00001974"/>
    </source>
</evidence>
<dbReference type="Gene3D" id="2.40.110.10">
    <property type="entry name" value="Butyryl-CoA Dehydrogenase, subunit A, domain 2"/>
    <property type="match status" value="1"/>
</dbReference>
<dbReference type="PIRSF" id="PIRSF016578">
    <property type="entry name" value="HsaA"/>
    <property type="match status" value="1"/>
</dbReference>
<feature type="domain" description="Acyl-CoA dehydrogenase/oxidase C-terminal" evidence="6">
    <location>
        <begin position="256"/>
        <end position="390"/>
    </location>
</feature>
<reference evidence="10" key="1">
    <citation type="journal article" date="2019" name="Int. J. Syst. Evol. Microbiol.">
        <title>The Global Catalogue of Microorganisms (GCM) 10K type strain sequencing project: providing services to taxonomists for standard genome sequencing and annotation.</title>
        <authorList>
            <consortium name="The Broad Institute Genomics Platform"/>
            <consortium name="The Broad Institute Genome Sequencing Center for Infectious Disease"/>
            <person name="Wu L."/>
            <person name="Ma J."/>
        </authorList>
    </citation>
    <scope>NUCLEOTIDE SEQUENCE [LARGE SCALE GENOMIC DNA]</scope>
    <source>
        <strain evidence="10">JCM 17555</strain>
    </source>
</reference>
<dbReference type="Pfam" id="PF02770">
    <property type="entry name" value="Acyl-CoA_dh_M"/>
    <property type="match status" value="1"/>
</dbReference>
<dbReference type="Gene3D" id="1.20.140.10">
    <property type="entry name" value="Butyryl-CoA Dehydrogenase, subunit A, domain 3"/>
    <property type="match status" value="1"/>
</dbReference>
<evidence type="ECO:0000259" key="6">
    <source>
        <dbReference type="Pfam" id="PF00441"/>
    </source>
</evidence>
<accession>A0ABP7P2N3</accession>
<comment type="similarity">
    <text evidence="2 5">Belongs to the acyl-CoA dehydrogenase family.</text>
</comment>
<dbReference type="Gene3D" id="1.10.540.10">
    <property type="entry name" value="Acyl-CoA dehydrogenase/oxidase, N-terminal domain"/>
    <property type="match status" value="1"/>
</dbReference>
<dbReference type="RefSeq" id="WP_344805133.1">
    <property type="nucleotide sequence ID" value="NZ_BAABBO010000007.1"/>
</dbReference>
<dbReference type="PANTHER" id="PTHR43884">
    <property type="entry name" value="ACYL-COA DEHYDROGENASE"/>
    <property type="match status" value="1"/>
</dbReference>
<proteinExistence type="inferred from homology"/>
<evidence type="ECO:0000256" key="5">
    <source>
        <dbReference type="RuleBase" id="RU362125"/>
    </source>
</evidence>
<keyword evidence="4 5" id="KW-0274">FAD</keyword>
<gene>
    <name evidence="9" type="ORF">GCM10022278_16260</name>
</gene>
<name>A0ABP7P2N3_9GAMM</name>
<dbReference type="SUPFAM" id="SSF56645">
    <property type="entry name" value="Acyl-CoA dehydrogenase NM domain-like"/>
    <property type="match status" value="1"/>
</dbReference>
<keyword evidence="10" id="KW-1185">Reference proteome</keyword>
<dbReference type="InterPro" id="IPR013786">
    <property type="entry name" value="AcylCoA_DH/ox_N"/>
</dbReference>
<comment type="cofactor">
    <cofactor evidence="1 5">
        <name>FAD</name>
        <dbReference type="ChEBI" id="CHEBI:57692"/>
    </cofactor>
</comment>
<evidence type="ECO:0000313" key="10">
    <source>
        <dbReference type="Proteomes" id="UP001501337"/>
    </source>
</evidence>
<evidence type="ECO:0000259" key="7">
    <source>
        <dbReference type="Pfam" id="PF02770"/>
    </source>
</evidence>
<dbReference type="InterPro" id="IPR037069">
    <property type="entry name" value="AcylCoA_DH/ox_N_sf"/>
</dbReference>
<feature type="domain" description="Acyl-CoA oxidase/dehydrogenase middle" evidence="7">
    <location>
        <begin position="132"/>
        <end position="226"/>
    </location>
</feature>
<feature type="domain" description="Acyl-CoA dehydrogenase/oxidase N-terminal" evidence="8">
    <location>
        <begin position="21"/>
        <end position="127"/>
    </location>
</feature>
<sequence length="397" mass="42439">MKSEDMTKVQAARPVSSRLAKLQATVVSLTASDIAPRAEEVDRACTWPAHSMAALSKAGLLGLHVPQALGGHEQGLLALSVLTETIAQACPSSALCFGMHCVGSAVIAAKATDLQRTDYLRKIAQGEHITTLALSEAGSGAHFYLPATLMTPCDSHLEVNGQKQFVTNGGHADSYVLSVLDGSSEHHSGDFSCLIVDADTPGLTWSGDWQGFGMRGNSSRAMALDNARVPTTNLLGEPGDQVWYVFEVVAPYFLMAMAGTYLGIAEAALNEAREHLKARRHAHSGTALADHDILQSRLATMWISVERTRSFIREAARKGDLGDPAALPFILASKVDAAETAVAITNEAMTLCGGSAYRENSRLTQMLRDARASHVMSPTTDMLKLWTGRALLDMPLL</sequence>
<dbReference type="Pfam" id="PF02771">
    <property type="entry name" value="Acyl-CoA_dh_N"/>
    <property type="match status" value="1"/>
</dbReference>
<dbReference type="PANTHER" id="PTHR43884:SF12">
    <property type="entry name" value="ISOVALERYL-COA DEHYDROGENASE, MITOCHONDRIAL-RELATED"/>
    <property type="match status" value="1"/>
</dbReference>
<dbReference type="InterPro" id="IPR046373">
    <property type="entry name" value="Acyl-CoA_Oxase/DH_mid-dom_sf"/>
</dbReference>
<organism evidence="9 10">
    <name type="scientific">Allohahella marinimesophila</name>
    <dbReference type="NCBI Taxonomy" id="1054972"/>
    <lineage>
        <taxon>Bacteria</taxon>
        <taxon>Pseudomonadati</taxon>
        <taxon>Pseudomonadota</taxon>
        <taxon>Gammaproteobacteria</taxon>
        <taxon>Oceanospirillales</taxon>
        <taxon>Hahellaceae</taxon>
        <taxon>Allohahella</taxon>
    </lineage>
</organism>
<evidence type="ECO:0000256" key="4">
    <source>
        <dbReference type="ARBA" id="ARBA00022827"/>
    </source>
</evidence>
<dbReference type="Proteomes" id="UP001501337">
    <property type="component" value="Unassembled WGS sequence"/>
</dbReference>
<evidence type="ECO:0000259" key="8">
    <source>
        <dbReference type="Pfam" id="PF02771"/>
    </source>
</evidence>
<protein>
    <submittedName>
        <fullName evidence="9">Acyl-CoA dehydrogenase family protein</fullName>
    </submittedName>
</protein>
<evidence type="ECO:0000256" key="2">
    <source>
        <dbReference type="ARBA" id="ARBA00009347"/>
    </source>
</evidence>
<dbReference type="InterPro" id="IPR036250">
    <property type="entry name" value="AcylCo_DH-like_C"/>
</dbReference>
<dbReference type="EMBL" id="BAABBO010000007">
    <property type="protein sequence ID" value="GAA3958635.1"/>
    <property type="molecule type" value="Genomic_DNA"/>
</dbReference>
<evidence type="ECO:0000313" key="9">
    <source>
        <dbReference type="EMBL" id="GAA3958635.1"/>
    </source>
</evidence>
<dbReference type="InterPro" id="IPR009075">
    <property type="entry name" value="AcylCo_DH/oxidase_C"/>
</dbReference>
<keyword evidence="5" id="KW-0560">Oxidoreductase</keyword>
<dbReference type="InterPro" id="IPR009100">
    <property type="entry name" value="AcylCoA_DH/oxidase_NM_dom_sf"/>
</dbReference>
<dbReference type="Pfam" id="PF00441">
    <property type="entry name" value="Acyl-CoA_dh_1"/>
    <property type="match status" value="1"/>
</dbReference>
<dbReference type="SUPFAM" id="SSF47203">
    <property type="entry name" value="Acyl-CoA dehydrogenase C-terminal domain-like"/>
    <property type="match status" value="1"/>
</dbReference>
<comment type="caution">
    <text evidence="9">The sequence shown here is derived from an EMBL/GenBank/DDBJ whole genome shotgun (WGS) entry which is preliminary data.</text>
</comment>
<dbReference type="InterPro" id="IPR006091">
    <property type="entry name" value="Acyl-CoA_Oxase/DH_mid-dom"/>
</dbReference>
<keyword evidence="3 5" id="KW-0285">Flavoprotein</keyword>